<evidence type="ECO:0000259" key="2">
    <source>
        <dbReference type="Pfam" id="PF07223"/>
    </source>
</evidence>
<feature type="compositionally biased region" description="Low complexity" evidence="1">
    <location>
        <begin position="265"/>
        <end position="287"/>
    </location>
</feature>
<feature type="region of interest" description="Disordered" evidence="1">
    <location>
        <begin position="441"/>
        <end position="465"/>
    </location>
</feature>
<protein>
    <recommendedName>
        <fullName evidence="2">DUF1421 domain-containing protein</fullName>
    </recommendedName>
</protein>
<feature type="compositionally biased region" description="Low complexity" evidence="1">
    <location>
        <begin position="447"/>
        <end position="463"/>
    </location>
</feature>
<feature type="compositionally biased region" description="Polar residues" evidence="1">
    <location>
        <begin position="206"/>
        <end position="235"/>
    </location>
</feature>
<dbReference type="EMBL" id="JAMYWD010000004">
    <property type="protein sequence ID" value="KAJ4973701.1"/>
    <property type="molecule type" value="Genomic_DNA"/>
</dbReference>
<accession>A0A9Q0KP32</accession>
<feature type="compositionally biased region" description="Pro residues" evidence="1">
    <location>
        <begin position="334"/>
        <end position="355"/>
    </location>
</feature>
<reference evidence="3" key="1">
    <citation type="journal article" date="2023" name="Plant J.">
        <title>The genome of the king protea, Protea cynaroides.</title>
        <authorList>
            <person name="Chang J."/>
            <person name="Duong T.A."/>
            <person name="Schoeman C."/>
            <person name="Ma X."/>
            <person name="Roodt D."/>
            <person name="Barker N."/>
            <person name="Li Z."/>
            <person name="Van de Peer Y."/>
            <person name="Mizrachi E."/>
        </authorList>
    </citation>
    <scope>NUCLEOTIDE SEQUENCE</scope>
    <source>
        <tissue evidence="3">Young leaves</tissue>
    </source>
</reference>
<name>A0A9Q0KP32_9MAGN</name>
<dbReference type="OrthoDB" id="515416at2759"/>
<feature type="compositionally biased region" description="Polar residues" evidence="1">
    <location>
        <begin position="383"/>
        <end position="396"/>
    </location>
</feature>
<sequence>MNSSQFMDKQIMGLSGSQNNDFFELLNPQEEHNDDAKKEDILPSYDFQPIRPPGASQSMNLEGSNAGGTRVWSSADSRTNASNVRNSVSLDPNESAKVSLEKDRSAYDAATVSEIDRTMKKHADNLLQALEGVSARLSQLESRTHHLESSFDDLKVSVGNNYGSTDGKLRQLENILREVQTGVQVVKDKQEIAVAHSQLMKLQGSRLEQQPENQNTTMQTSLVQRTASAPQQSHQPLAPAAVLQQPTQPIPPLPPNVPPPPPPSHQNLPVAQLPIQLPQNQIPSNQPREPYFAAPGHTPEATHKQYQLPPTQQSQPPLQAPHQHYQPSQLPQYSQPPGPPPQLQPMGPVHPPQLQPPLSHHTEEAPYIPSQSYPPSIRQPSSMAQPASGSPPTQQFYGPPAHAYEPPPSMPSSGFSPGYGPTSGPNYNDSYHYSGSASPYGTSVMKPSQHSSPSAPSGGSSYPRLPAAQILPQALPTATSVGSSSSSGSTGNRVPIDDVVEKVATMGFSRDQVRATVRKLTENGQSVDLNVVLDKLMNEREVNSQKGWFGR</sequence>
<evidence type="ECO:0000256" key="1">
    <source>
        <dbReference type="SAM" id="MobiDB-lite"/>
    </source>
</evidence>
<feature type="region of interest" description="Disordered" evidence="1">
    <location>
        <begin position="205"/>
        <end position="427"/>
    </location>
</feature>
<gene>
    <name evidence="3" type="ORF">NE237_006875</name>
</gene>
<dbReference type="Pfam" id="PF07223">
    <property type="entry name" value="DUF1421"/>
    <property type="match status" value="1"/>
</dbReference>
<keyword evidence="4" id="KW-1185">Reference proteome</keyword>
<dbReference type="PANTHER" id="PTHR31805:SF14">
    <property type="entry name" value="RECEPTOR-LIKE KINASE, PUTATIVE (DUF1421)-RELATED"/>
    <property type="match status" value="1"/>
</dbReference>
<dbReference type="AlphaFoldDB" id="A0A9Q0KP32"/>
<comment type="caution">
    <text evidence="3">The sequence shown here is derived from an EMBL/GenBank/DDBJ whole genome shotgun (WGS) entry which is preliminary data.</text>
</comment>
<feature type="region of interest" description="Disordered" evidence="1">
    <location>
        <begin position="18"/>
        <end position="96"/>
    </location>
</feature>
<feature type="compositionally biased region" description="Basic and acidic residues" evidence="1">
    <location>
        <begin position="29"/>
        <end position="41"/>
    </location>
</feature>
<feature type="compositionally biased region" description="Pro residues" evidence="1">
    <location>
        <begin position="248"/>
        <end position="264"/>
    </location>
</feature>
<evidence type="ECO:0000313" key="3">
    <source>
        <dbReference type="EMBL" id="KAJ4973701.1"/>
    </source>
</evidence>
<feature type="compositionally biased region" description="Polar residues" evidence="1">
    <location>
        <begin position="71"/>
        <end position="92"/>
    </location>
</feature>
<feature type="compositionally biased region" description="Low complexity" evidence="1">
    <location>
        <begin position="305"/>
        <end position="333"/>
    </location>
</feature>
<dbReference type="InterPro" id="IPR010820">
    <property type="entry name" value="DUF1421"/>
</dbReference>
<organism evidence="3 4">
    <name type="scientific">Protea cynaroides</name>
    <dbReference type="NCBI Taxonomy" id="273540"/>
    <lineage>
        <taxon>Eukaryota</taxon>
        <taxon>Viridiplantae</taxon>
        <taxon>Streptophyta</taxon>
        <taxon>Embryophyta</taxon>
        <taxon>Tracheophyta</taxon>
        <taxon>Spermatophyta</taxon>
        <taxon>Magnoliopsida</taxon>
        <taxon>Proteales</taxon>
        <taxon>Proteaceae</taxon>
        <taxon>Protea</taxon>
    </lineage>
</organism>
<feature type="compositionally biased region" description="Low complexity" evidence="1">
    <location>
        <begin position="411"/>
        <end position="425"/>
    </location>
</feature>
<evidence type="ECO:0000313" key="4">
    <source>
        <dbReference type="Proteomes" id="UP001141806"/>
    </source>
</evidence>
<proteinExistence type="predicted"/>
<feature type="domain" description="DUF1421" evidence="2">
    <location>
        <begin position="496"/>
        <end position="539"/>
    </location>
</feature>
<feature type="compositionally biased region" description="Low complexity" evidence="1">
    <location>
        <begin position="366"/>
        <end position="382"/>
    </location>
</feature>
<dbReference type="PANTHER" id="PTHR31805">
    <property type="entry name" value="RECEPTOR-LIKE KINASE, PUTATIVE (DUF1421)-RELATED"/>
    <property type="match status" value="1"/>
</dbReference>
<dbReference type="Proteomes" id="UP001141806">
    <property type="component" value="Unassembled WGS sequence"/>
</dbReference>